<sequence>MASRRKQSYIYDDDTDEVDFDFYCSDTEQKCQAKLNNDCENLIISQRPEQNELQIKINNELKDEEIAENVMEIREPYTPSDIKVIPLDGEEVAVIKIIRVLRNPFQVKKRKIKTPLQLRVADIVAFRYYGLEHVAIISDITDVNEGSRSARVKCIHYGLRHLFAKREIVDEDFEMNLAVSSWHVYDVNGPHTYSRDKRLSRARKRVGEKRWKITNRSDFLCHWATIKTTNEDDIFPEVHTDEKLPAGKKAITNTRNDNEENMPVDLLNTTPVYIAEELRLGDVVTFKNEKGILVKKKTTDDQQKEVLIDLIIPEYPIVKRIKYTVDLNTNDIYVLHYHPARCIPMQERVKRALFLEKKRVPFYASNALIKACIVKERLFTFTRFFRKFSIMFDDSPDVDSSCSS</sequence>
<proteinExistence type="predicted"/>
<keyword evidence="2" id="KW-1185">Reference proteome</keyword>
<dbReference type="EMBL" id="CP111027">
    <property type="protein sequence ID" value="WAR29907.1"/>
    <property type="molecule type" value="Genomic_DNA"/>
</dbReference>
<reference evidence="1" key="1">
    <citation type="submission" date="2022-11" db="EMBL/GenBank/DDBJ databases">
        <title>Centuries of genome instability and evolution in soft-shell clam transmissible cancer (bioRxiv).</title>
        <authorList>
            <person name="Hart S.F.M."/>
            <person name="Yonemitsu M.A."/>
            <person name="Giersch R.M."/>
            <person name="Beal B.F."/>
            <person name="Arriagada G."/>
            <person name="Davis B.W."/>
            <person name="Ostrander E.A."/>
            <person name="Goff S.P."/>
            <person name="Metzger M.J."/>
        </authorList>
    </citation>
    <scope>NUCLEOTIDE SEQUENCE</scope>
    <source>
        <strain evidence="1">MELC-2E11</strain>
        <tissue evidence="1">Siphon/mantle</tissue>
    </source>
</reference>
<gene>
    <name evidence="1" type="ORF">MAR_003475</name>
</gene>
<evidence type="ECO:0000313" key="1">
    <source>
        <dbReference type="EMBL" id="WAR29907.1"/>
    </source>
</evidence>
<protein>
    <submittedName>
        <fullName evidence="1">Uncharacterized protein</fullName>
    </submittedName>
</protein>
<organism evidence="1 2">
    <name type="scientific">Mya arenaria</name>
    <name type="common">Soft-shell clam</name>
    <dbReference type="NCBI Taxonomy" id="6604"/>
    <lineage>
        <taxon>Eukaryota</taxon>
        <taxon>Metazoa</taxon>
        <taxon>Spiralia</taxon>
        <taxon>Lophotrochozoa</taxon>
        <taxon>Mollusca</taxon>
        <taxon>Bivalvia</taxon>
        <taxon>Autobranchia</taxon>
        <taxon>Heteroconchia</taxon>
        <taxon>Euheterodonta</taxon>
        <taxon>Imparidentia</taxon>
        <taxon>Neoheterodontei</taxon>
        <taxon>Myida</taxon>
        <taxon>Myoidea</taxon>
        <taxon>Myidae</taxon>
        <taxon>Mya</taxon>
    </lineage>
</organism>
<evidence type="ECO:0000313" key="2">
    <source>
        <dbReference type="Proteomes" id="UP001164746"/>
    </source>
</evidence>
<dbReference type="Proteomes" id="UP001164746">
    <property type="component" value="Chromosome 16"/>
</dbReference>
<name>A0ABY7G983_MYAAR</name>
<accession>A0ABY7G983</accession>